<dbReference type="InterPro" id="IPR049551">
    <property type="entry name" value="PKS_DH_C"/>
</dbReference>
<evidence type="ECO:0000256" key="4">
    <source>
        <dbReference type="ARBA" id="ARBA00022553"/>
    </source>
</evidence>
<dbReference type="PROSITE" id="PS52019">
    <property type="entry name" value="PKS_MFAS_DH"/>
    <property type="match status" value="2"/>
</dbReference>
<keyword evidence="5" id="KW-0808">Transferase</keyword>
<evidence type="ECO:0000256" key="8">
    <source>
        <dbReference type="ARBA" id="ARBA00023315"/>
    </source>
</evidence>
<keyword evidence="6" id="KW-0045">Antibiotic biosynthesis</keyword>
<keyword evidence="7" id="KW-0511">Multifunctional enzyme</keyword>
<dbReference type="Pfam" id="PF00698">
    <property type="entry name" value="Acyl_transf_1"/>
    <property type="match status" value="3"/>
</dbReference>
<feature type="region of interest" description="Disordered" evidence="10">
    <location>
        <begin position="1793"/>
        <end position="1812"/>
    </location>
</feature>
<dbReference type="CDD" id="cd08952">
    <property type="entry name" value="KR_1_SDR_x"/>
    <property type="match status" value="1"/>
</dbReference>
<feature type="active site" description="Proton acceptor; for dehydratase activity" evidence="9">
    <location>
        <position position="4194"/>
    </location>
</feature>
<feature type="region of interest" description="C-terminal hotdog fold" evidence="9">
    <location>
        <begin position="1046"/>
        <end position="1184"/>
    </location>
</feature>
<feature type="domain" description="Ketosynthase family 3 (KS3)" evidence="12">
    <location>
        <begin position="1757"/>
        <end position="2168"/>
    </location>
</feature>
<comment type="caution">
    <text evidence="14">The sequence shown here is derived from an EMBL/GenBank/DDBJ whole genome shotgun (WGS) entry which is preliminary data.</text>
</comment>
<dbReference type="PANTHER" id="PTHR43775:SF51">
    <property type="entry name" value="INACTIVE PHENOLPHTHIOCEROL SYNTHESIS POLYKETIDE SYNTHASE TYPE I PKS1-RELATED"/>
    <property type="match status" value="1"/>
</dbReference>
<feature type="domain" description="PKS/mFAS DH" evidence="13">
    <location>
        <begin position="907"/>
        <end position="1184"/>
    </location>
</feature>
<dbReference type="SMART" id="SM00827">
    <property type="entry name" value="PKS_AT"/>
    <property type="match status" value="3"/>
</dbReference>
<dbReference type="Gene3D" id="3.40.366.10">
    <property type="entry name" value="Malonyl-Coenzyme A Acyl Carrier Protein, domain 2"/>
    <property type="match status" value="3"/>
</dbReference>
<dbReference type="Gene3D" id="6.10.140.1830">
    <property type="match status" value="1"/>
</dbReference>
<feature type="domain" description="Carrier" evidence="11">
    <location>
        <begin position="3204"/>
        <end position="3279"/>
    </location>
</feature>
<dbReference type="InterPro" id="IPR055123">
    <property type="entry name" value="SpnB-like_Rossmann"/>
</dbReference>
<dbReference type="SUPFAM" id="SSF47336">
    <property type="entry name" value="ACP-like"/>
    <property type="match status" value="3"/>
</dbReference>
<dbReference type="InterPro" id="IPR016035">
    <property type="entry name" value="Acyl_Trfase/lysoPLipase"/>
</dbReference>
<feature type="compositionally biased region" description="Basic and acidic residues" evidence="10">
    <location>
        <begin position="1794"/>
        <end position="1808"/>
    </location>
</feature>
<dbReference type="InterPro" id="IPR014031">
    <property type="entry name" value="Ketoacyl_synth_C"/>
</dbReference>
<evidence type="ECO:0000259" key="11">
    <source>
        <dbReference type="PROSITE" id="PS50075"/>
    </source>
</evidence>
<evidence type="ECO:0000256" key="5">
    <source>
        <dbReference type="ARBA" id="ARBA00022679"/>
    </source>
</evidence>
<dbReference type="InterPro" id="IPR049900">
    <property type="entry name" value="PKS_mFAS_DH"/>
</dbReference>
<keyword evidence="15" id="KW-1185">Reference proteome</keyword>
<feature type="domain" description="PKS/mFAS DH" evidence="13">
    <location>
        <begin position="4162"/>
        <end position="4442"/>
    </location>
</feature>
<dbReference type="SMART" id="SM00822">
    <property type="entry name" value="PKS_KR"/>
    <property type="match status" value="3"/>
</dbReference>
<dbReference type="InterPro" id="IPR014030">
    <property type="entry name" value="Ketoacyl_synth_N"/>
</dbReference>
<keyword evidence="8" id="KW-0012">Acyltransferase</keyword>
<dbReference type="SMART" id="SM00823">
    <property type="entry name" value="PKS_PP"/>
    <property type="match status" value="3"/>
</dbReference>
<dbReference type="InterPro" id="IPR013968">
    <property type="entry name" value="PKS_KR"/>
</dbReference>
<evidence type="ECO:0000313" key="14">
    <source>
        <dbReference type="EMBL" id="MFD0905001.1"/>
    </source>
</evidence>
<dbReference type="InterPro" id="IPR016036">
    <property type="entry name" value="Malonyl_transacylase_ACP-bd"/>
</dbReference>
<dbReference type="InterPro" id="IPR032821">
    <property type="entry name" value="PKS_assoc"/>
</dbReference>
<evidence type="ECO:0000256" key="10">
    <source>
        <dbReference type="SAM" id="MobiDB-lite"/>
    </source>
</evidence>
<dbReference type="PANTHER" id="PTHR43775">
    <property type="entry name" value="FATTY ACID SYNTHASE"/>
    <property type="match status" value="1"/>
</dbReference>
<dbReference type="Pfam" id="PF02801">
    <property type="entry name" value="Ketoacyl-synt_C"/>
    <property type="match status" value="3"/>
</dbReference>
<dbReference type="Pfam" id="PF00550">
    <property type="entry name" value="PP-binding"/>
    <property type="match status" value="3"/>
</dbReference>
<evidence type="ECO:0000256" key="2">
    <source>
        <dbReference type="ARBA" id="ARBA00004792"/>
    </source>
</evidence>
<proteinExistence type="predicted"/>
<evidence type="ECO:0000313" key="15">
    <source>
        <dbReference type="Proteomes" id="UP001596972"/>
    </source>
</evidence>
<dbReference type="Pfam" id="PF14765">
    <property type="entry name" value="PS-DH"/>
    <property type="match status" value="2"/>
</dbReference>
<organism evidence="14 15">
    <name type="scientific">Actinomadura sediminis</name>
    <dbReference type="NCBI Taxonomy" id="1038904"/>
    <lineage>
        <taxon>Bacteria</taxon>
        <taxon>Bacillati</taxon>
        <taxon>Actinomycetota</taxon>
        <taxon>Actinomycetes</taxon>
        <taxon>Streptosporangiales</taxon>
        <taxon>Thermomonosporaceae</taxon>
        <taxon>Actinomadura</taxon>
    </lineage>
</organism>
<dbReference type="PROSITE" id="PS52004">
    <property type="entry name" value="KS3_2"/>
    <property type="match status" value="3"/>
</dbReference>
<evidence type="ECO:0000256" key="6">
    <source>
        <dbReference type="ARBA" id="ARBA00023194"/>
    </source>
</evidence>
<evidence type="ECO:0000256" key="9">
    <source>
        <dbReference type="PROSITE-ProRule" id="PRU01363"/>
    </source>
</evidence>
<dbReference type="InterPro" id="IPR050091">
    <property type="entry name" value="PKS_NRPS_Biosynth_Enz"/>
</dbReference>
<feature type="domain" description="Carrier" evidence="11">
    <location>
        <begin position="4916"/>
        <end position="4991"/>
    </location>
</feature>
<dbReference type="PROSITE" id="PS00012">
    <property type="entry name" value="PHOSPHOPANTETHEINE"/>
    <property type="match status" value="3"/>
</dbReference>
<dbReference type="SUPFAM" id="SSF53901">
    <property type="entry name" value="Thiolase-like"/>
    <property type="match status" value="3"/>
</dbReference>
<dbReference type="InterPro" id="IPR014043">
    <property type="entry name" value="Acyl_transferase_dom"/>
</dbReference>
<dbReference type="SMART" id="SM01294">
    <property type="entry name" value="PKS_PP_betabranch"/>
    <property type="match status" value="3"/>
</dbReference>
<feature type="region of interest" description="Disordered" evidence="10">
    <location>
        <begin position="3710"/>
        <end position="3730"/>
    </location>
</feature>
<dbReference type="NCBIfam" id="NF045894">
    <property type="entry name" value="PKS_plus_SDR"/>
    <property type="match status" value="1"/>
</dbReference>
<dbReference type="SMART" id="SM00825">
    <property type="entry name" value="PKS_KS"/>
    <property type="match status" value="3"/>
</dbReference>
<dbReference type="Pfam" id="PF08659">
    <property type="entry name" value="KR"/>
    <property type="match status" value="3"/>
</dbReference>
<dbReference type="InterPro" id="IPR042104">
    <property type="entry name" value="PKS_dehydratase_sf"/>
</dbReference>
<dbReference type="InterPro" id="IPR049552">
    <property type="entry name" value="PKS_DH_N"/>
</dbReference>
<dbReference type="PROSITE" id="PS50075">
    <property type="entry name" value="CARRIER"/>
    <property type="match status" value="3"/>
</dbReference>
<feature type="compositionally biased region" description="Gly residues" evidence="10">
    <location>
        <begin position="2177"/>
        <end position="2191"/>
    </location>
</feature>
<dbReference type="Gene3D" id="1.10.1200.10">
    <property type="entry name" value="ACP-like"/>
    <property type="match status" value="3"/>
</dbReference>
<evidence type="ECO:0000256" key="1">
    <source>
        <dbReference type="ARBA" id="ARBA00001957"/>
    </source>
</evidence>
<feature type="region of interest" description="N-terminal hotdog fold" evidence="9">
    <location>
        <begin position="907"/>
        <end position="1032"/>
    </location>
</feature>
<feature type="region of interest" description="C-terminal hotdog fold" evidence="9">
    <location>
        <begin position="4301"/>
        <end position="4442"/>
    </location>
</feature>
<comment type="pathway">
    <text evidence="2">Antibiotic biosynthesis.</text>
</comment>
<dbReference type="Gene3D" id="3.10.129.110">
    <property type="entry name" value="Polyketide synthase dehydratase"/>
    <property type="match status" value="2"/>
</dbReference>
<dbReference type="Gene3D" id="3.40.50.720">
    <property type="entry name" value="NAD(P)-binding Rossmann-like Domain"/>
    <property type="match status" value="3"/>
</dbReference>
<dbReference type="Pfam" id="PF00109">
    <property type="entry name" value="ketoacyl-synt"/>
    <property type="match status" value="3"/>
</dbReference>
<evidence type="ECO:0000256" key="7">
    <source>
        <dbReference type="ARBA" id="ARBA00023268"/>
    </source>
</evidence>
<feature type="active site" description="Proton donor; for dehydratase activity" evidence="9">
    <location>
        <position position="1105"/>
    </location>
</feature>
<dbReference type="InterPro" id="IPR016039">
    <property type="entry name" value="Thiolase-like"/>
</dbReference>
<dbReference type="Gene3D" id="3.40.47.10">
    <property type="match status" value="3"/>
</dbReference>
<evidence type="ECO:0000259" key="13">
    <source>
        <dbReference type="PROSITE" id="PS52019"/>
    </source>
</evidence>
<evidence type="ECO:0000256" key="3">
    <source>
        <dbReference type="ARBA" id="ARBA00022450"/>
    </source>
</evidence>
<feature type="region of interest" description="N-terminal hotdog fold" evidence="9">
    <location>
        <begin position="4162"/>
        <end position="4287"/>
    </location>
</feature>
<name>A0ABW3EYT3_9ACTN</name>
<accession>A0ABW3EYT3</accession>
<feature type="domain" description="Carrier" evidence="11">
    <location>
        <begin position="1661"/>
        <end position="1736"/>
    </location>
</feature>
<keyword evidence="3" id="KW-0596">Phosphopantetheine</keyword>
<sequence>MPDSEDKLVSALRSALKENERLRRANLEMAAAATEPLAIVGIGCRFPGGVRSATDLWSLLADGADAIGPFPTDRGWDLDGLHHPDPGHPGTSVAAEGGFLYDAADFDPAFFGIGPRDAPTIDPQQRLLLEAAWEAFEGAGIVPASIRDTDTGVFAGVMHGDHASRLAHAPSPLEGKLGLGGIASVLSGRVSYTFGFRGPAVTVDTACSSSLVALHLAVQSLRRGECSLALAGGVTVMSTPDTFVQFSRLGNLAPDGRCKPFARTANGLGWSEGVGVLLLERLSDARRNGHPVLAVLRGSAVNQDGASHGLTAPNGPSQERVIQAALADAGLSPSDVDVVEGHGTGTRLGDPIEVQALQGVYGRDRDRALLLGSVKSNLGHTQAAAGVAGVIKMVLALRRGVVPRTLHVDEPSGEVDWSSGAVELVTEDRAWPETGRVRRAGVSSFGISGTNAHVILEQAPDPEPVAAHRPAPSVIPWVVSGRDAGALRAQAEGLRSFVGERPELDPVDVGFSLATTRSPFEHRAVVVGTDRAELLDALAGHRLAGMVSDEPGRSAVVFSGQGAQRVGMGRGLSEAFPVFAEAFEEVCGHFAGLREVVWEHPDLVDRTEHAQCGLFAFEVALFRLVESWGVVPDFVAGHSIGEVTAAHVAGVWSLEDACRVVRARASLMGALPAGGAMVAVQASEDELDLPSGVELAAINAPSSVVLSGDEDAVARVAAEWKDRGRKTTPLKVSHAFHSAQMEPMLDDYAEVLASVTFHPPTIPLVSTVTGERTGEMLLSPGYWLRNVRETVRFADAVRTLEGEGVRTFVEVGPSAVLSGPGSGCLRGAEGEFVAVARADRDEVEVLLGAVGRWWERGHDVDWGALFTGTGARRVELPTYPFQRRRYWLDAPPGAAGASGLGLSPAGHPLLGAAVARADAEGLVLTGRLSARSHPWLADHRLRGAIVFPGTAFLELAMHAGDVAGCGLLEEMTLQEPLILPDDDAVQLQILVSAPDATGRCAFSVHSRTGEFDLQDPWTRHADGVLVPAGRPDAAPADLAAWPPPGAGPVDLGDAYERLAAAGYDYGPVFRGLRAAWRRGTDLFAEVALPEGTDPAGFGLHPALLDAAVHAWLLDHAAPRDAEPATIIPFAWRGVASAATGATAVRVRLRDEDGTISVTVADPAGAPVAEIASITPREIPAERLAGTARGTGDALYAVDWRPVRAVPDGTAAPYPEAAGVLEGPSPDGPVPDVVLLTCAPESEPRGEGTVAERARTAVRRVLGDVQAWLADPRTAGALLVVTTRGAVAAGDGTERADPAQAALWGLVRAAQAEHPGRLALVDLDGRGDDGAAVAAAVASGEPEAAVRAGTLLVPRLVPVRRAAEPEDGAATSAAPTWRPRGTVLITGGTSGLGAVLARHLAAEHGERRLLPESRRGADAPGAADLRAELAALGAEAVPVACDVADRDALAALLDSIPAGHPLTAVVHTAGIAEPAVVAALTPEQVDRAMRPKADAAWHLHELTEGLDLSAFVLYSSVGGLVLGAGQAGYAAANAFLDGLAAHRAARGLPATSLAWGLWDAAGMAERLTETDLLRLRRLGLPPLGTGEALEMFDTALRGREPAVAPLRIDRAALNARTDEVPALLRGFLRGPSRRAAATGGAAPAGTDLTARLGGLDGQARRRALLDVVRATAATVLGHPSPDAVGTRAAFRDLGFDSLAAVEMRNLLRDATGLALPATLAFDHPTPSALAEHLAGRLFADAAPAPAREPAAAVAAATDDPIAVVAMACRYPGGARTPEDLWRLVRDGADATSAFPDDRGWDPAVHDPTRTRPGTTYVERGGFLHDAADFDPGFFGISPREAAAMDPQQRLLLETSWEALERAGIDPATLHGSPTGVFAGVMYHDYPGAGPGGSVVSGRVSYTLGLEGPAVTVDTACSSSLVALHLAAQSLRQGECSLALAGGVAVMATPEMFVEFSRQRALSPDGRCRSFASAADGVGWAEGAGVLLLERLSDARRNGHPVLAVVRGSAVNQDGASNGLTAPNGPSQERVIRRTLANAGLDVADVDVMEGHGTGTTLGDPIEARALLATYGRGRGAARPLLLGSLKSNIGHTQAAAGAAGVIKMVLAMRHGIVPRTLHVDEPSREVDWSSGAVELVTEERAWPETGRPRRAAVSSFGISGTNAHMILEQAPPDAPAETGGGAAPDTASGGGRPWPESGLLLPLSARAPGALRDQAARLLAALDDDPAPDLVDVGFSLATTRGRFEHRAAVCAADGAAVLRGLRAVAAGDPDGGVVRDVTPDAGGGPVAALFSGQGSQRLGMGRDLHAAFPVFAAAFDEVCAEFDALDPQAGGLRDALWSRAEAIDRTRYAQRGLFAFEVALYRLAESWGVVPDLLAGHSIGELVAAYAAGVWSLPDACRVVDARARLMEDLPQGGAMVAVNAAPGDLPLPADGVELAAVNGPRSVVLSGDEDAVLELAGSLGSGRTTRLHVSHAFHSAHMDPMLADFRKVLESVSYRPPRIPIVSMVTGDAAADVTSPEHWLRNVRDTVRYADAVHALEERGVRTFLEYGPRAVLSATGPECLARRDGAFVALSGGDGPEHGAYARALARLWTRGTDLAWDAAFAGTSARRVGLPTYPFQRTRHWADDDAHHDAAHRDAAGPDDSGFWAAVERGDVGGLRRVLGIDGDAADGALGTVLPALSEWRRRRDDDAAVAALRYRIGWTALPAPARPRPAGERWLLVLPPEHPARDRLTAVLDERGIGHAVLEPPAPDPDDAAGRAALAARIERLRRDDSPFTVVLSLPGTDDRPHPAHPHVDRHVAGVLLLVQALGDARVPAPLWICTRGAQTVDAADAPADPVQAGIWGLGRSLRLELPDRWGGLLDLPAEPDDRALRLLADAVAGGVPEPEDQLAVRPSGLFGCRIRRAPEPPPSGDGGWRPRGTVLITGGTGAIGGHVARRLAERGAEHLVLAGRRGADAPGAARLAAELEAAGVRVTLAACDLADRPAVRDLLAEHHVTAVFHAAGTSGRGGGDAASGRTAAAETTAADVADVFAAKVGGARNLDELIDHDLDAFVLFSSVAGVWGSAAQAAYAAANAHLDALAQRRRARGAAATSVAWGLWAGDGIASGTSLGEWLAGQGVRGLDPGLAVTALDRILDRDESGLVVADVDWKRFAPIFTARRPGPLLSGVPEARPAAPPAPDGPAPASELARRVAGLPGPRRAELLAELVRTETAAVLGHDSAGAVPADRSFRDLGLDSVTGVELRDRLSAAAGVPLPATLVFDRPTPEAAAAHLEDLLAGPGDAAARAPVPAAAVRHDEPIAVVAMSCRFPGGVRSADDLWRLLERGGDAITGFPADRGWDVDAVYDPEPGTPGRSYVRVGGFLDDVAAFDAGFFGISPREARDLDPQQRLLLESAWTALEHGGIDPRTLRGDRVGVFVGTNLQDYGADIHNSASAFSGRISYTFGLEGPAMTVDTACSSSLVALHLAAQSLRRGECPLALAGGVTVMSTPKAFISFAKQRGLAPDGRCKAFASGADGTGWSEGVGMLVLERLSDARRNGHPVLAVVRGSAVNQDGASNGLTAPNGPAQEEMIRQALADAGLSPSDVDVVEGHGTGTRLGDPIEAQALLGVYGRDRDRALLLGSVKSNLGHTQAAAGVAGVIKMVLAMRRGLVPRTLHVDEPSREVDWSSGAVELVTEDRAWPETGRARRAGVSSFGISGTNAHVILEQAPDPEPEPDSEPASAPRAGNRLSTVPWVVSGRDAGALRAQAEGLRSFVGERPELHPLDVGFSLATTRSRFEHRAVVIGSDRAELLERLADAGHPESTVADPGRSAVVFSGQGAQRVGMGRGLSEVFPVFAEAFEEVCGHFAGLREVVWEHPDLVDRTEHAQCGLFAFEVALFRLVESWGVVPDFVAGHSIGEVTAAHVAGVWSLEDACRVVRARASLMGSLPSGGAMVAVQASEDELVLPSGVEVAAVNGPSSVVLSGDEDAVARVAAEWKDRGRKTTPLKVSHAFHSAQMEPMLDDYAEVLASVTFHPPTIPLVSTVTGERTGEMLLSPGYWLRNVRETVRFADAVRTLEGEGVRTFVEVGPSAVLSGPGSGCLRGEEGEFVAVARADRDEVEVLLGAVGRWWERGHDVDWGALFAGSGARRVELPTYPFQRRRYWRDPDTAGAGADSARHPLLDAAVSQAGSGAVVLTGRVSARTQPWLADHRIGEATVFPGTGFVELAIHAGDRVGCGFLDELALEAPLTIPADGAVDVQVTVDAAGADGRRDVAVYARPQGASLEEPWTRHAAGVLAAAPPESDTDREAAHWPPPDAVPLDLDGFGDPHVDGGLSYGPAFQGIRAAWHRTGADGDEVFTEVELASDLRDEADRYGVHPALLDVAVQAYALTGRADAGSVVPFAWNAVTLHAAGAVGLRVRLAVGRDGAVRLAAADPAGAPVVSIGSLVMRPITAVPHAENGSGGAAGGELYLVDWTDPPPAHGDVPGTPVRETPDIGALRTALDGGAPVPDAVSFPAGAAAGDPADDAGPAVRRVLAALRSWLEDERLAASTLVVLTRNAVLPGGDGPADLGGAAVWGLVRSAQAEHPGRFVLADMDGSDASAAALPAALATGEPQFAIRSGTVRVPRLAPVPRADGPSEPFDPGPGTVLITGGTGGLGAVLARHLVSGHGARRLLLLSRRGADAPGAGDLREELAALGAEVAFAACDAADRDALASVLGAIPAERPLTAVVHAAGVMDDAVLSSLTADRVGAVLDAKATAARHLHELTGHLGLSAFVLYSAAAGTLGTPGQAAYAAANAYLDALAARRRASGLPAVALGWGLWERPTGMTGHLTAADVDRIGRVGVAPLAAADGPALFDRAVTAGPPAVLPVRLHLAALRERRNAGTLPAMLTGLVGDRPARRKAAPGGAAATAAARGAALAALSGPERAEALVALVRAEAAAVLGHDGASDVRASRAFDELGFDSLTAIELRNRLTAATGVRLPATLVFDYPNPAALAEYLGDRLGPGPAAPEVSLLGGLDRLEAALAAPGDADLGALGDADRNRIGDRLRALLDRWRELRLPGGDERNVADELADADDDAMFDLIDRELGR</sequence>
<evidence type="ECO:0000259" key="12">
    <source>
        <dbReference type="PROSITE" id="PS52004"/>
    </source>
</evidence>
<dbReference type="InterPro" id="IPR041618">
    <property type="entry name" value="PKS_DE"/>
</dbReference>
<dbReference type="CDD" id="cd08956">
    <property type="entry name" value="KR_3_FAS_SDR_x"/>
    <property type="match status" value="2"/>
</dbReference>
<dbReference type="Pfam" id="PF08990">
    <property type="entry name" value="Docking"/>
    <property type="match status" value="1"/>
</dbReference>
<dbReference type="CDD" id="cd00833">
    <property type="entry name" value="PKS"/>
    <property type="match status" value="3"/>
</dbReference>
<dbReference type="PROSITE" id="PS00606">
    <property type="entry name" value="KS3_1"/>
    <property type="match status" value="3"/>
</dbReference>
<feature type="domain" description="Ketosynthase family 3 (KS3)" evidence="12">
    <location>
        <begin position="3299"/>
        <end position="3710"/>
    </location>
</feature>
<dbReference type="SUPFAM" id="SSF52151">
    <property type="entry name" value="FabD/lysophospholipase-like"/>
    <property type="match status" value="3"/>
</dbReference>
<protein>
    <submittedName>
        <fullName evidence="14">Type I polyketide synthase</fullName>
    </submittedName>
</protein>
<dbReference type="InterPro" id="IPR036736">
    <property type="entry name" value="ACP-like_sf"/>
</dbReference>
<dbReference type="Proteomes" id="UP001596972">
    <property type="component" value="Unassembled WGS sequence"/>
</dbReference>
<feature type="domain" description="Ketosynthase family 3 (KS3)" evidence="12">
    <location>
        <begin position="34"/>
        <end position="458"/>
    </location>
</feature>
<dbReference type="InterPro" id="IPR006162">
    <property type="entry name" value="Ppantetheine_attach_site"/>
</dbReference>
<feature type="region of interest" description="Disordered" evidence="10">
    <location>
        <begin position="3168"/>
        <end position="3188"/>
    </location>
</feature>
<dbReference type="InterPro" id="IPR001227">
    <property type="entry name" value="Ac_transferase_dom_sf"/>
</dbReference>
<feature type="active site" description="Proton donor; for dehydratase activity" evidence="9">
    <location>
        <position position="4366"/>
    </location>
</feature>
<keyword evidence="4" id="KW-0597">Phosphoprotein</keyword>
<dbReference type="InterPro" id="IPR020807">
    <property type="entry name" value="PKS_DH"/>
</dbReference>
<dbReference type="RefSeq" id="WP_378305450.1">
    <property type="nucleotide sequence ID" value="NZ_JBHTJA010000110.1"/>
</dbReference>
<dbReference type="Pfam" id="PF21089">
    <property type="entry name" value="PKS_DH_N"/>
    <property type="match status" value="2"/>
</dbReference>
<dbReference type="InterPro" id="IPR036291">
    <property type="entry name" value="NAD(P)-bd_dom_sf"/>
</dbReference>
<dbReference type="EMBL" id="JBHTJA010000110">
    <property type="protein sequence ID" value="MFD0905001.1"/>
    <property type="molecule type" value="Genomic_DNA"/>
</dbReference>
<dbReference type="Gene3D" id="3.30.70.3290">
    <property type="match status" value="3"/>
</dbReference>
<reference evidence="15" key="1">
    <citation type="journal article" date="2019" name="Int. J. Syst. Evol. Microbiol.">
        <title>The Global Catalogue of Microorganisms (GCM) 10K type strain sequencing project: providing services to taxonomists for standard genome sequencing and annotation.</title>
        <authorList>
            <consortium name="The Broad Institute Genomics Platform"/>
            <consortium name="The Broad Institute Genome Sequencing Center for Infectious Disease"/>
            <person name="Wu L."/>
            <person name="Ma J."/>
        </authorList>
    </citation>
    <scope>NUCLEOTIDE SEQUENCE [LARGE SCALE GENOMIC DNA]</scope>
    <source>
        <strain evidence="15">JCM 31202</strain>
    </source>
</reference>
<dbReference type="Pfam" id="PF22953">
    <property type="entry name" value="SpnB_Rossmann"/>
    <property type="match status" value="2"/>
</dbReference>
<dbReference type="InterPro" id="IPR018201">
    <property type="entry name" value="Ketoacyl_synth_AS"/>
</dbReference>
<dbReference type="InterPro" id="IPR020806">
    <property type="entry name" value="PKS_PP-bd"/>
</dbReference>
<feature type="active site" description="Proton acceptor; for dehydratase activity" evidence="9">
    <location>
        <position position="939"/>
    </location>
</feature>
<dbReference type="SMART" id="SM00826">
    <property type="entry name" value="PKS_DH"/>
    <property type="match status" value="2"/>
</dbReference>
<dbReference type="SUPFAM" id="SSF55048">
    <property type="entry name" value="Probable ACP-binding domain of malonyl-CoA ACP transacylase"/>
    <property type="match status" value="3"/>
</dbReference>
<dbReference type="InterPro" id="IPR020841">
    <property type="entry name" value="PKS_Beta-ketoAc_synthase_dom"/>
</dbReference>
<dbReference type="Pfam" id="PF16197">
    <property type="entry name" value="KAsynt_C_assoc"/>
    <property type="match status" value="3"/>
</dbReference>
<dbReference type="SUPFAM" id="SSF51735">
    <property type="entry name" value="NAD(P)-binding Rossmann-fold domains"/>
    <property type="match status" value="6"/>
</dbReference>
<dbReference type="InterPro" id="IPR057326">
    <property type="entry name" value="KR_dom"/>
</dbReference>
<dbReference type="InterPro" id="IPR009081">
    <property type="entry name" value="PP-bd_ACP"/>
</dbReference>
<dbReference type="InterPro" id="IPR015083">
    <property type="entry name" value="NorB/c/GfsB-D-like_docking"/>
</dbReference>
<comment type="cofactor">
    <cofactor evidence="1">
        <name>pantetheine 4'-phosphate</name>
        <dbReference type="ChEBI" id="CHEBI:47942"/>
    </cofactor>
</comment>
<feature type="region of interest" description="Disordered" evidence="10">
    <location>
        <begin position="2170"/>
        <end position="2196"/>
    </location>
</feature>
<gene>
    <name evidence="14" type="ORF">ACFQ11_31810</name>
</gene>
<dbReference type="Pfam" id="PF18369">
    <property type="entry name" value="PKS_DE"/>
    <property type="match status" value="1"/>
</dbReference>